<protein>
    <recommendedName>
        <fullName evidence="16">P/Homo B domain-containing protein</fullName>
    </recommendedName>
</protein>
<keyword evidence="5 15" id="KW-0732">Signal</keyword>
<dbReference type="PROSITE" id="PS00138">
    <property type="entry name" value="SUBTILASE_SER"/>
    <property type="match status" value="1"/>
</dbReference>
<sequence>MNIYCGFLLALASLFSNLQGTSAENDGHFVNEWAAEIVGGLDVAEDVAAQHGYRLIRSLEDIPDHYLLERSDTPHRSRRSADHHTQKLTDDERVVFVEQQQHKTRVKRETVRDIITHDRELDDPEFKREWYLNQEDLEGNRRESPTATLNVIDAWKLGYSGRGVVVSVIDDGLERTNDDLVDNFDEYASYDFNQKRRDPTPRYDPTNENKHGTRCAGEIAMKANNKFCGVGIAFNARIGGIKILDGTVTDSLEGQALVFNKSHIDIYSSSWGPNDDGKTCEGPGRVTQRALETAVTEGRQGKGSLLVWAAGNGGLKGDNCNADGYTSAPETISVSSASQYGSIPYYSERCASTLTTCFSSGSSSEGKVISADLHNKCTDSHSGTSAAAPMAAGILALLLERNPDITWRDAQHIIVETSRYEPLAPQAGWYKNGAGYCVNLAFGFGLMDALAIVQIANPETWKNVGEQKICRVEPTQTSDFPQEFRSGEFVEVEFVTDGCHGQDNEVNYVEHVQVIVDIAHEKRGHIFADIKSPSGTYTTIMLERKDDVSKAGFKKWAFTSTHTWGEQSNGVWTLRVADRSTDNLKGSLNNATLVLYGTTEQPNHQKNRASNCAHLNQYADIDRSSGPVRAMHSFKNLTHQNKSPLGSQKLQTTLKSSHGQTTTNEALSETTKKISEALKSLLHSRG</sequence>
<reference evidence="18" key="1">
    <citation type="submission" date="2014-12" db="EMBL/GenBank/DDBJ databases">
        <title>Insight into the proteome of Arion vulgaris.</title>
        <authorList>
            <person name="Aradska J."/>
            <person name="Bulat T."/>
            <person name="Smidak R."/>
            <person name="Sarate P."/>
            <person name="Gangsoo J."/>
            <person name="Sialana F."/>
            <person name="Bilban M."/>
            <person name="Lubec G."/>
        </authorList>
    </citation>
    <scope>NUCLEOTIDE SEQUENCE</scope>
    <source>
        <tissue evidence="18">Skin</tissue>
    </source>
</reference>
<dbReference type="InterPro" id="IPR015500">
    <property type="entry name" value="Peptidase_S8_subtilisin-rel"/>
</dbReference>
<evidence type="ECO:0000256" key="5">
    <source>
        <dbReference type="ARBA" id="ARBA00022729"/>
    </source>
</evidence>
<keyword evidence="9" id="KW-0865">Zymogen</keyword>
<dbReference type="InterPro" id="IPR002884">
    <property type="entry name" value="P_dom"/>
</dbReference>
<evidence type="ECO:0000256" key="4">
    <source>
        <dbReference type="ARBA" id="ARBA00022685"/>
    </source>
</evidence>
<evidence type="ECO:0000256" key="1">
    <source>
        <dbReference type="ARBA" id="ARBA00001913"/>
    </source>
</evidence>
<dbReference type="InterPro" id="IPR038466">
    <property type="entry name" value="S8_pro-domain_sf"/>
</dbReference>
<dbReference type="Gene3D" id="2.60.120.260">
    <property type="entry name" value="Galactose-binding domain-like"/>
    <property type="match status" value="1"/>
</dbReference>
<dbReference type="SUPFAM" id="SSF52743">
    <property type="entry name" value="Subtilisin-like"/>
    <property type="match status" value="1"/>
</dbReference>
<evidence type="ECO:0000256" key="13">
    <source>
        <dbReference type="PROSITE-ProRule" id="PRU01240"/>
    </source>
</evidence>
<proteinExistence type="inferred from homology"/>
<feature type="chain" id="PRO_5007391327" description="P/Homo B domain-containing protein" evidence="15">
    <location>
        <begin position="24"/>
        <end position="686"/>
    </location>
</feature>
<feature type="domain" description="P/Homo B" evidence="16">
    <location>
        <begin position="463"/>
        <end position="601"/>
    </location>
</feature>
<dbReference type="AlphaFoldDB" id="A0A0B7ABT3"/>
<dbReference type="PROSITE" id="PS51892">
    <property type="entry name" value="SUBTILASE"/>
    <property type="match status" value="1"/>
</dbReference>
<dbReference type="GO" id="GO:0005615">
    <property type="term" value="C:extracellular space"/>
    <property type="evidence" value="ECO:0007669"/>
    <property type="project" value="TreeGrafter"/>
</dbReference>
<keyword evidence="6 13" id="KW-0378">Hydrolase</keyword>
<dbReference type="Gene3D" id="3.40.50.200">
    <property type="entry name" value="Peptidase S8/S53 domain"/>
    <property type="match status" value="1"/>
</dbReference>
<dbReference type="CDD" id="cd04059">
    <property type="entry name" value="Peptidases_S8_Protein_convertases_Kexins_Furin-like"/>
    <property type="match status" value="1"/>
</dbReference>
<dbReference type="GO" id="GO:0043005">
    <property type="term" value="C:neuron projection"/>
    <property type="evidence" value="ECO:0007669"/>
    <property type="project" value="TreeGrafter"/>
</dbReference>
<comment type="similarity">
    <text evidence="2">Belongs to the peptidase S8 family. Furin subfamily.</text>
</comment>
<dbReference type="PROSITE" id="PS51829">
    <property type="entry name" value="P_HOMO_B"/>
    <property type="match status" value="1"/>
</dbReference>
<dbReference type="SUPFAM" id="SSF49785">
    <property type="entry name" value="Galactose-binding domain-like"/>
    <property type="match status" value="1"/>
</dbReference>
<dbReference type="InterPro" id="IPR023828">
    <property type="entry name" value="Peptidase_S8_Ser-AS"/>
</dbReference>
<evidence type="ECO:0000256" key="9">
    <source>
        <dbReference type="ARBA" id="ARBA00023145"/>
    </source>
</evidence>
<dbReference type="InterPro" id="IPR023827">
    <property type="entry name" value="Peptidase_S8_Asp-AS"/>
</dbReference>
<keyword evidence="10" id="KW-1015">Disulfide bond</keyword>
<evidence type="ECO:0000256" key="3">
    <source>
        <dbReference type="ARBA" id="ARBA00022670"/>
    </source>
</evidence>
<dbReference type="InterPro" id="IPR000209">
    <property type="entry name" value="Peptidase_S8/S53_dom"/>
</dbReference>
<dbReference type="Gene3D" id="3.30.70.850">
    <property type="entry name" value="Peptidase S8, pro-domain"/>
    <property type="match status" value="1"/>
</dbReference>
<dbReference type="Pfam" id="PF00082">
    <property type="entry name" value="Peptidase_S8"/>
    <property type="match status" value="1"/>
</dbReference>
<keyword evidence="7 13" id="KW-0720">Serine protease</keyword>
<feature type="region of interest" description="Disordered" evidence="14">
    <location>
        <begin position="70"/>
        <end position="90"/>
    </location>
</feature>
<dbReference type="FunFam" id="2.60.120.260:FF:000006">
    <property type="entry name" value="Proprotein convertase subtilisin/kexin type 5"/>
    <property type="match status" value="1"/>
</dbReference>
<dbReference type="GO" id="GO:0016020">
    <property type="term" value="C:membrane"/>
    <property type="evidence" value="ECO:0007669"/>
    <property type="project" value="TreeGrafter"/>
</dbReference>
<dbReference type="FunFam" id="3.40.50.200:FF:000001">
    <property type="entry name" value="Furin 2, isoform B"/>
    <property type="match status" value="1"/>
</dbReference>
<keyword evidence="8" id="KW-0106">Calcium</keyword>
<dbReference type="InterPro" id="IPR008979">
    <property type="entry name" value="Galactose-bd-like_sf"/>
</dbReference>
<evidence type="ECO:0000256" key="11">
    <source>
        <dbReference type="ARBA" id="ARBA00023180"/>
    </source>
</evidence>
<dbReference type="GO" id="GO:0004252">
    <property type="term" value="F:serine-type endopeptidase activity"/>
    <property type="evidence" value="ECO:0007669"/>
    <property type="project" value="UniProtKB-UniRule"/>
</dbReference>
<dbReference type="GO" id="GO:0005737">
    <property type="term" value="C:cytoplasm"/>
    <property type="evidence" value="ECO:0007669"/>
    <property type="project" value="UniProtKB-ARBA"/>
</dbReference>
<dbReference type="GO" id="GO:0016486">
    <property type="term" value="P:peptide hormone processing"/>
    <property type="evidence" value="ECO:0007669"/>
    <property type="project" value="TreeGrafter"/>
</dbReference>
<keyword evidence="3 13" id="KW-0645">Protease</keyword>
<evidence type="ECO:0000256" key="2">
    <source>
        <dbReference type="ARBA" id="ARBA00005325"/>
    </source>
</evidence>
<dbReference type="InterPro" id="IPR034182">
    <property type="entry name" value="Kexin/furin"/>
</dbReference>
<dbReference type="Pfam" id="PF01483">
    <property type="entry name" value="P_proprotein"/>
    <property type="match status" value="1"/>
</dbReference>
<comment type="cofactor">
    <cofactor evidence="1">
        <name>Ca(2+)</name>
        <dbReference type="ChEBI" id="CHEBI:29108"/>
    </cofactor>
</comment>
<organism evidence="18">
    <name type="scientific">Arion vulgaris</name>
    <dbReference type="NCBI Taxonomy" id="1028688"/>
    <lineage>
        <taxon>Eukaryota</taxon>
        <taxon>Metazoa</taxon>
        <taxon>Spiralia</taxon>
        <taxon>Lophotrochozoa</taxon>
        <taxon>Mollusca</taxon>
        <taxon>Gastropoda</taxon>
        <taxon>Heterobranchia</taxon>
        <taxon>Euthyneura</taxon>
        <taxon>Panpulmonata</taxon>
        <taxon>Eupulmonata</taxon>
        <taxon>Stylommatophora</taxon>
        <taxon>Helicina</taxon>
        <taxon>Arionoidea</taxon>
        <taxon>Arionidae</taxon>
        <taxon>Arion</taxon>
    </lineage>
</organism>
<keyword evidence="4" id="KW-0165">Cleavage on pair of basic residues</keyword>
<feature type="signal peptide" evidence="15">
    <location>
        <begin position="1"/>
        <end position="23"/>
    </location>
</feature>
<dbReference type="PROSITE" id="PS00136">
    <property type="entry name" value="SUBTILASE_ASP"/>
    <property type="match status" value="1"/>
</dbReference>
<evidence type="ECO:0000256" key="6">
    <source>
        <dbReference type="ARBA" id="ARBA00022801"/>
    </source>
</evidence>
<dbReference type="PROSITE" id="PS00137">
    <property type="entry name" value="SUBTILASE_HIS"/>
    <property type="match status" value="1"/>
</dbReference>
<gene>
    <name evidence="18" type="primary">ORF110247</name>
    <name evidence="17" type="synonym">ORF110239</name>
</gene>
<evidence type="ECO:0000256" key="15">
    <source>
        <dbReference type="SAM" id="SignalP"/>
    </source>
</evidence>
<dbReference type="SUPFAM" id="SSF54897">
    <property type="entry name" value="Protease propeptides/inhibitors"/>
    <property type="match status" value="1"/>
</dbReference>
<dbReference type="InterPro" id="IPR036852">
    <property type="entry name" value="Peptidase_S8/S53_dom_sf"/>
</dbReference>
<dbReference type="InterPro" id="IPR032815">
    <property type="entry name" value="S8_pro-domain"/>
</dbReference>
<dbReference type="Pfam" id="PF16470">
    <property type="entry name" value="S8_pro-domain"/>
    <property type="match status" value="1"/>
</dbReference>
<evidence type="ECO:0000313" key="18">
    <source>
        <dbReference type="EMBL" id="CEK78449.1"/>
    </source>
</evidence>
<feature type="active site" description="Charge relay system" evidence="12 13">
    <location>
        <position position="385"/>
    </location>
</feature>
<evidence type="ECO:0000256" key="14">
    <source>
        <dbReference type="SAM" id="MobiDB-lite"/>
    </source>
</evidence>
<dbReference type="InterPro" id="IPR022398">
    <property type="entry name" value="Peptidase_S8_His-AS"/>
</dbReference>
<evidence type="ECO:0000256" key="8">
    <source>
        <dbReference type="ARBA" id="ARBA00022837"/>
    </source>
</evidence>
<keyword evidence="11" id="KW-0325">Glycoprotein</keyword>
<evidence type="ECO:0000256" key="12">
    <source>
        <dbReference type="PIRSR" id="PIRSR615500-1"/>
    </source>
</evidence>
<dbReference type="PRINTS" id="PR00723">
    <property type="entry name" value="SUBTILISIN"/>
</dbReference>
<evidence type="ECO:0000259" key="16">
    <source>
        <dbReference type="PROSITE" id="PS51829"/>
    </source>
</evidence>
<feature type="active site" description="Charge relay system" evidence="12 13">
    <location>
        <position position="170"/>
    </location>
</feature>
<dbReference type="PANTHER" id="PTHR42884:SF14">
    <property type="entry name" value="NEUROENDOCRINE CONVERTASE 1"/>
    <property type="match status" value="1"/>
</dbReference>
<feature type="active site" description="Charge relay system" evidence="12 13">
    <location>
        <position position="211"/>
    </location>
</feature>
<name>A0A0B7ABT3_9EUPU</name>
<evidence type="ECO:0000313" key="17">
    <source>
        <dbReference type="EMBL" id="CEK78447.1"/>
    </source>
</evidence>
<evidence type="ECO:0000256" key="10">
    <source>
        <dbReference type="ARBA" id="ARBA00023157"/>
    </source>
</evidence>
<accession>A0A0B7ABT3</accession>
<dbReference type="EMBL" id="HACG01031584">
    <property type="protein sequence ID" value="CEK78449.1"/>
    <property type="molecule type" value="Transcribed_RNA"/>
</dbReference>
<evidence type="ECO:0000256" key="7">
    <source>
        <dbReference type="ARBA" id="ARBA00022825"/>
    </source>
</evidence>
<dbReference type="GO" id="GO:0012505">
    <property type="term" value="C:endomembrane system"/>
    <property type="evidence" value="ECO:0007669"/>
    <property type="project" value="UniProtKB-ARBA"/>
</dbReference>
<dbReference type="EMBL" id="HACG01031582">
    <property type="protein sequence ID" value="CEK78447.1"/>
    <property type="molecule type" value="Transcribed_RNA"/>
</dbReference>
<dbReference type="PANTHER" id="PTHR42884">
    <property type="entry name" value="PROPROTEIN CONVERTASE SUBTILISIN/KEXIN-RELATED"/>
    <property type="match status" value="1"/>
</dbReference>